<evidence type="ECO:0000313" key="3">
    <source>
        <dbReference type="Proteomes" id="UP001497623"/>
    </source>
</evidence>
<comment type="caution">
    <text evidence="2">The sequence shown here is derived from an EMBL/GenBank/DDBJ whole genome shotgun (WGS) entry which is preliminary data.</text>
</comment>
<accession>A0AAV2Q7S4</accession>
<keyword evidence="3" id="KW-1185">Reference proteome</keyword>
<proteinExistence type="predicted"/>
<reference evidence="2 3" key="1">
    <citation type="submission" date="2024-05" db="EMBL/GenBank/DDBJ databases">
        <authorList>
            <person name="Wallberg A."/>
        </authorList>
    </citation>
    <scope>NUCLEOTIDE SEQUENCE [LARGE SCALE GENOMIC DNA]</scope>
</reference>
<sequence>GGPNMLEDAGGLCDEVLKGECDIEFVKKMCPHICRRLDMLEDGGGFCDEILKGDCYIESVKKMCPHICTGAPSSDDDVTSSPQTHSGYGEVTTVRTLPLTRSPYGGDYGGDYGGNSG</sequence>
<gene>
    <name evidence="2" type="ORF">MNOR_LOCUS8008</name>
</gene>
<name>A0AAV2Q7S4_MEGNR</name>
<feature type="non-terminal residue" evidence="2">
    <location>
        <position position="1"/>
    </location>
</feature>
<feature type="non-terminal residue" evidence="2">
    <location>
        <position position="117"/>
    </location>
</feature>
<organism evidence="2 3">
    <name type="scientific">Meganyctiphanes norvegica</name>
    <name type="common">Northern krill</name>
    <name type="synonym">Thysanopoda norvegica</name>
    <dbReference type="NCBI Taxonomy" id="48144"/>
    <lineage>
        <taxon>Eukaryota</taxon>
        <taxon>Metazoa</taxon>
        <taxon>Ecdysozoa</taxon>
        <taxon>Arthropoda</taxon>
        <taxon>Crustacea</taxon>
        <taxon>Multicrustacea</taxon>
        <taxon>Malacostraca</taxon>
        <taxon>Eumalacostraca</taxon>
        <taxon>Eucarida</taxon>
        <taxon>Euphausiacea</taxon>
        <taxon>Euphausiidae</taxon>
        <taxon>Meganyctiphanes</taxon>
    </lineage>
</organism>
<evidence type="ECO:0000256" key="1">
    <source>
        <dbReference type="SAM" id="MobiDB-lite"/>
    </source>
</evidence>
<feature type="compositionally biased region" description="Gly residues" evidence="1">
    <location>
        <begin position="106"/>
        <end position="117"/>
    </location>
</feature>
<dbReference type="Proteomes" id="UP001497623">
    <property type="component" value="Unassembled WGS sequence"/>
</dbReference>
<dbReference type="EMBL" id="CAXKWB010003632">
    <property type="protein sequence ID" value="CAL4069731.1"/>
    <property type="molecule type" value="Genomic_DNA"/>
</dbReference>
<evidence type="ECO:0000313" key="2">
    <source>
        <dbReference type="EMBL" id="CAL4069731.1"/>
    </source>
</evidence>
<feature type="region of interest" description="Disordered" evidence="1">
    <location>
        <begin position="72"/>
        <end position="117"/>
    </location>
</feature>
<protein>
    <submittedName>
        <fullName evidence="2">Uncharacterized protein</fullName>
    </submittedName>
</protein>
<dbReference type="AlphaFoldDB" id="A0AAV2Q7S4"/>